<keyword evidence="3" id="KW-0540">Nuclease</keyword>
<feature type="compositionally biased region" description="Polar residues" evidence="7">
    <location>
        <begin position="16"/>
        <end position="25"/>
    </location>
</feature>
<evidence type="ECO:0000256" key="2">
    <source>
        <dbReference type="ARBA" id="ARBA00022695"/>
    </source>
</evidence>
<sequence>MASPSQVTDYPRLTDTPPSEFSTTMPRFQLTSDIPRTIRHYSDAHLLCSCGKRKAAQSRFFEDICPRRQTAPPPPPPEDTSLRAGQEILRPAADRPPPRQRRRKRRRNAGPGPDSSSGTGTDTATTNPTNPPPAPASPAEANYDATKRECKAVLCAMRRLRLHIYGVHFFLETDARVLRKKEKDPTYDH</sequence>
<feature type="region of interest" description="Disordered" evidence="7">
    <location>
        <begin position="1"/>
        <end position="25"/>
    </location>
</feature>
<comment type="caution">
    <text evidence="9">The sequence shown here is derived from an EMBL/GenBank/DDBJ whole genome shotgun (WGS) entry which is preliminary data.</text>
</comment>
<accession>A0A367LQ99</accession>
<evidence type="ECO:0000256" key="5">
    <source>
        <dbReference type="ARBA" id="ARBA00022801"/>
    </source>
</evidence>
<evidence type="ECO:0000259" key="8">
    <source>
        <dbReference type="Pfam" id="PF17917"/>
    </source>
</evidence>
<dbReference type="GO" id="GO:0003964">
    <property type="term" value="F:RNA-directed DNA polymerase activity"/>
    <property type="evidence" value="ECO:0007669"/>
    <property type="project" value="UniProtKB-KW"/>
</dbReference>
<keyword evidence="5" id="KW-0378">Hydrolase</keyword>
<evidence type="ECO:0000256" key="6">
    <source>
        <dbReference type="ARBA" id="ARBA00022918"/>
    </source>
</evidence>
<evidence type="ECO:0000313" key="10">
    <source>
        <dbReference type="Proteomes" id="UP000253664"/>
    </source>
</evidence>
<dbReference type="GO" id="GO:0016787">
    <property type="term" value="F:hydrolase activity"/>
    <property type="evidence" value="ECO:0007669"/>
    <property type="project" value="UniProtKB-KW"/>
</dbReference>
<proteinExistence type="predicted"/>
<dbReference type="GO" id="GO:0004519">
    <property type="term" value="F:endonuclease activity"/>
    <property type="evidence" value="ECO:0007669"/>
    <property type="project" value="UniProtKB-KW"/>
</dbReference>
<dbReference type="OrthoDB" id="4779436at2759"/>
<dbReference type="EMBL" id="LKCN02000001">
    <property type="protein sequence ID" value="RCI16625.1"/>
    <property type="molecule type" value="Genomic_DNA"/>
</dbReference>
<evidence type="ECO:0000256" key="4">
    <source>
        <dbReference type="ARBA" id="ARBA00022759"/>
    </source>
</evidence>
<dbReference type="Pfam" id="PF17917">
    <property type="entry name" value="RT_RNaseH"/>
    <property type="match status" value="1"/>
</dbReference>
<keyword evidence="2" id="KW-0548">Nucleotidyltransferase</keyword>
<evidence type="ECO:0000256" key="3">
    <source>
        <dbReference type="ARBA" id="ARBA00022722"/>
    </source>
</evidence>
<feature type="region of interest" description="Disordered" evidence="7">
    <location>
        <begin position="66"/>
        <end position="142"/>
    </location>
</feature>
<keyword evidence="1" id="KW-0808">Transferase</keyword>
<feature type="domain" description="Reverse transcriptase RNase H-like" evidence="8">
    <location>
        <begin position="137"/>
        <end position="180"/>
    </location>
</feature>
<organism evidence="9 10">
    <name type="scientific">Ophiocordyceps polyrhachis-furcata BCC 54312</name>
    <dbReference type="NCBI Taxonomy" id="1330021"/>
    <lineage>
        <taxon>Eukaryota</taxon>
        <taxon>Fungi</taxon>
        <taxon>Dikarya</taxon>
        <taxon>Ascomycota</taxon>
        <taxon>Pezizomycotina</taxon>
        <taxon>Sordariomycetes</taxon>
        <taxon>Hypocreomycetidae</taxon>
        <taxon>Hypocreales</taxon>
        <taxon>Ophiocordycipitaceae</taxon>
        <taxon>Ophiocordyceps</taxon>
    </lineage>
</organism>
<gene>
    <name evidence="9" type="ORF">L249_3339</name>
</gene>
<evidence type="ECO:0000256" key="1">
    <source>
        <dbReference type="ARBA" id="ARBA00022679"/>
    </source>
</evidence>
<evidence type="ECO:0000313" key="9">
    <source>
        <dbReference type="EMBL" id="RCI16625.1"/>
    </source>
</evidence>
<dbReference type="InterPro" id="IPR041373">
    <property type="entry name" value="RT_RNaseH"/>
</dbReference>
<feature type="compositionally biased region" description="Low complexity" evidence="7">
    <location>
        <begin position="109"/>
        <end position="128"/>
    </location>
</feature>
<name>A0A367LQ99_9HYPO</name>
<evidence type="ECO:0000256" key="7">
    <source>
        <dbReference type="SAM" id="MobiDB-lite"/>
    </source>
</evidence>
<keyword evidence="4" id="KW-0255">Endonuclease</keyword>
<dbReference type="Proteomes" id="UP000253664">
    <property type="component" value="Unassembled WGS sequence"/>
</dbReference>
<keyword evidence="10" id="KW-1185">Reference proteome</keyword>
<keyword evidence="6" id="KW-0695">RNA-directed DNA polymerase</keyword>
<protein>
    <recommendedName>
        <fullName evidence="8">Reverse transcriptase RNase H-like domain-containing protein</fullName>
    </recommendedName>
</protein>
<reference evidence="9 10" key="1">
    <citation type="journal article" date="2015" name="BMC Genomics">
        <title>Insights from the genome of Ophiocordyceps polyrhachis-furcata to pathogenicity and host specificity in insect fungi.</title>
        <authorList>
            <person name="Wichadakul D."/>
            <person name="Kobmoo N."/>
            <person name="Ingsriswang S."/>
            <person name="Tangphatsornruang S."/>
            <person name="Chantasingh D."/>
            <person name="Luangsa-ard J.J."/>
            <person name="Eurwilaichitr L."/>
        </authorList>
    </citation>
    <scope>NUCLEOTIDE SEQUENCE [LARGE SCALE GENOMIC DNA]</scope>
    <source>
        <strain evidence="9 10">BCC 54312</strain>
    </source>
</reference>
<feature type="compositionally biased region" description="Basic residues" evidence="7">
    <location>
        <begin position="98"/>
        <end position="108"/>
    </location>
</feature>
<dbReference type="AlphaFoldDB" id="A0A367LQ99"/>